<dbReference type="Pfam" id="PF24548">
    <property type="entry name" value="EF_EFCAB10_C"/>
    <property type="match status" value="1"/>
</dbReference>
<accession>A0A5F9CBC2</accession>
<reference evidence="2" key="2">
    <citation type="submission" date="2025-08" db="UniProtKB">
        <authorList>
            <consortium name="Ensembl"/>
        </authorList>
    </citation>
    <scope>IDENTIFICATION</scope>
    <source>
        <strain evidence="2">Thorbecke</strain>
    </source>
</reference>
<organism evidence="2 3">
    <name type="scientific">Oryctolagus cuniculus</name>
    <name type="common">Rabbit</name>
    <dbReference type="NCBI Taxonomy" id="9986"/>
    <lineage>
        <taxon>Eukaryota</taxon>
        <taxon>Metazoa</taxon>
        <taxon>Chordata</taxon>
        <taxon>Craniata</taxon>
        <taxon>Vertebrata</taxon>
        <taxon>Euteleostomi</taxon>
        <taxon>Mammalia</taxon>
        <taxon>Eutheria</taxon>
        <taxon>Euarchontoglires</taxon>
        <taxon>Glires</taxon>
        <taxon>Lagomorpha</taxon>
        <taxon>Leporidae</taxon>
        <taxon>Oryctolagus</taxon>
    </lineage>
</organism>
<dbReference type="InterPro" id="IPR056587">
    <property type="entry name" value="EF_EFCAB10_C"/>
</dbReference>
<dbReference type="Proteomes" id="UP000001811">
    <property type="component" value="Chromosome 7"/>
</dbReference>
<dbReference type="InterPro" id="IPR039879">
    <property type="entry name" value="EFC10"/>
</dbReference>
<sequence>MEGAGSRERQAREYLEKHRIMELLNHLTSVLLFFRPALKTLGLCTADEVLKGEGHIVTLDQFRDEVNKRTLEIWSSF</sequence>
<feature type="domain" description="EFCAB10 C-terminal EF-hand" evidence="1">
    <location>
        <begin position="17"/>
        <end position="70"/>
    </location>
</feature>
<proteinExistence type="predicted"/>
<evidence type="ECO:0000259" key="1">
    <source>
        <dbReference type="Pfam" id="PF24548"/>
    </source>
</evidence>
<dbReference type="Ensembl" id="ENSOCUT00000059192.1">
    <property type="protein sequence ID" value="ENSOCUP00000031203.1"/>
    <property type="gene ID" value="ENSOCUG00000013351.3"/>
</dbReference>
<evidence type="ECO:0000313" key="3">
    <source>
        <dbReference type="Proteomes" id="UP000001811"/>
    </source>
</evidence>
<dbReference type="CDD" id="cd22976">
    <property type="entry name" value="DD_EFCAB10"/>
    <property type="match status" value="1"/>
</dbReference>
<evidence type="ECO:0000313" key="2">
    <source>
        <dbReference type="Ensembl" id="ENSOCUP00000031203.1"/>
    </source>
</evidence>
<protein>
    <submittedName>
        <fullName evidence="2">EF-hand calcium binding domain 10</fullName>
    </submittedName>
</protein>
<reference evidence="2" key="3">
    <citation type="submission" date="2025-09" db="UniProtKB">
        <authorList>
            <consortium name="Ensembl"/>
        </authorList>
    </citation>
    <scope>IDENTIFICATION</scope>
    <source>
        <strain evidence="2">Thorbecke</strain>
    </source>
</reference>
<dbReference type="EMBL" id="AAGW02038440">
    <property type="status" value="NOT_ANNOTATED_CDS"/>
    <property type="molecule type" value="Genomic_DNA"/>
</dbReference>
<dbReference type="PANTHER" id="PTHR21847">
    <property type="entry name" value="EF-HAND CALCIUM-BINDING DOMAIN-CONTAINING PROTEIN 10"/>
    <property type="match status" value="1"/>
</dbReference>
<dbReference type="InterPro" id="IPR049760">
    <property type="entry name" value="DD_EFCAB10"/>
</dbReference>
<dbReference type="Bgee" id="ENSOCUG00000013351">
    <property type="expression patterns" value="Expressed in testis and 17 other cell types or tissues"/>
</dbReference>
<name>A0A5F9CBC2_RABIT</name>
<reference evidence="2 3" key="1">
    <citation type="journal article" date="2011" name="Nature">
        <title>A high-resolution map of human evolutionary constraint using 29 mammals.</title>
        <authorList>
            <person name="Lindblad-Toh K."/>
            <person name="Garber M."/>
            <person name="Zuk O."/>
            <person name="Lin M.F."/>
            <person name="Parker B.J."/>
            <person name="Washietl S."/>
            <person name="Kheradpour P."/>
            <person name="Ernst J."/>
            <person name="Jordan G."/>
            <person name="Mauceli E."/>
            <person name="Ward L.D."/>
            <person name="Lowe C.B."/>
            <person name="Holloway A.K."/>
            <person name="Clamp M."/>
            <person name="Gnerre S."/>
            <person name="Alfoldi J."/>
            <person name="Beal K."/>
            <person name="Chang J."/>
            <person name="Clawson H."/>
            <person name="Cuff J."/>
            <person name="Di Palma F."/>
            <person name="Fitzgerald S."/>
            <person name="Flicek P."/>
            <person name="Guttman M."/>
            <person name="Hubisz M.J."/>
            <person name="Jaffe D.B."/>
            <person name="Jungreis I."/>
            <person name="Kent W.J."/>
            <person name="Kostka D."/>
            <person name="Lara M."/>
            <person name="Martins A.L."/>
            <person name="Massingham T."/>
            <person name="Moltke I."/>
            <person name="Raney B.J."/>
            <person name="Rasmussen M.D."/>
            <person name="Robinson J."/>
            <person name="Stark A."/>
            <person name="Vilella A.J."/>
            <person name="Wen J."/>
            <person name="Xie X."/>
            <person name="Zody M.C."/>
            <person name="Baldwin J."/>
            <person name="Bloom T."/>
            <person name="Chin C.W."/>
            <person name="Heiman D."/>
            <person name="Nicol R."/>
            <person name="Nusbaum C."/>
            <person name="Young S."/>
            <person name="Wilkinson J."/>
            <person name="Worley K.C."/>
            <person name="Kovar C.L."/>
            <person name="Muzny D.M."/>
            <person name="Gibbs R.A."/>
            <person name="Cree A."/>
            <person name="Dihn H.H."/>
            <person name="Fowler G."/>
            <person name="Jhangiani S."/>
            <person name="Joshi V."/>
            <person name="Lee S."/>
            <person name="Lewis L.R."/>
            <person name="Nazareth L.V."/>
            <person name="Okwuonu G."/>
            <person name="Santibanez J."/>
            <person name="Warren W.C."/>
            <person name="Mardis E.R."/>
            <person name="Weinstock G.M."/>
            <person name="Wilson R.K."/>
            <person name="Delehaunty K."/>
            <person name="Dooling D."/>
            <person name="Fronik C."/>
            <person name="Fulton L."/>
            <person name="Fulton B."/>
            <person name="Graves T."/>
            <person name="Minx P."/>
            <person name="Sodergren E."/>
            <person name="Birney E."/>
            <person name="Margulies E.H."/>
            <person name="Herrero J."/>
            <person name="Green E.D."/>
            <person name="Haussler D."/>
            <person name="Siepel A."/>
            <person name="Goldman N."/>
            <person name="Pollard K.S."/>
            <person name="Pedersen J.S."/>
            <person name="Lander E.S."/>
            <person name="Kellis M."/>
        </authorList>
    </citation>
    <scope>NUCLEOTIDE SEQUENCE [LARGE SCALE GENOMIC DNA]</scope>
    <source>
        <strain evidence="2 3">Thorbecke inbred</strain>
    </source>
</reference>
<dbReference type="PANTHER" id="PTHR21847:SF1">
    <property type="entry name" value="EF-HAND CALCIUM-BINDING DOMAIN-CONTAINING PROTEIN 10"/>
    <property type="match status" value="1"/>
</dbReference>
<dbReference type="AlphaFoldDB" id="A0A5F9CBC2"/>
<keyword evidence="3" id="KW-1185">Reference proteome</keyword>
<gene>
    <name evidence="2" type="primary">EFCAB10</name>
</gene>
<dbReference type="GeneTree" id="ENSGT00940000154487"/>